<dbReference type="EMBL" id="KV875586">
    <property type="protein sequence ID" value="RZR71807.1"/>
    <property type="molecule type" value="Genomic_DNA"/>
</dbReference>
<dbReference type="PANTHER" id="PTHR47798:SF2">
    <property type="entry name" value="CCHC-TYPE DOMAIN-CONTAINING PROTEIN"/>
    <property type="match status" value="1"/>
</dbReference>
<protein>
    <submittedName>
        <fullName evidence="1">Uncharacterized protein</fullName>
    </submittedName>
</protein>
<dbReference type="InterPro" id="IPR001878">
    <property type="entry name" value="Znf_CCHC"/>
</dbReference>
<dbReference type="Gene3D" id="4.10.60.10">
    <property type="entry name" value="Zinc finger, CCHC-type"/>
    <property type="match status" value="1"/>
</dbReference>
<dbReference type="Proteomes" id="UP000290560">
    <property type="component" value="Unassembled WGS sequence"/>
</dbReference>
<dbReference type="PANTHER" id="PTHR47798">
    <property type="entry name" value="OS04G0555800 PROTEIN"/>
    <property type="match status" value="1"/>
</dbReference>
<gene>
    <name evidence="1" type="ORF">BHM03_00007564</name>
</gene>
<proteinExistence type="predicted"/>
<organism evidence="1">
    <name type="scientific">Ensete ventricosum</name>
    <name type="common">Abyssinian banana</name>
    <name type="synonym">Musa ensete</name>
    <dbReference type="NCBI Taxonomy" id="4639"/>
    <lineage>
        <taxon>Eukaryota</taxon>
        <taxon>Viridiplantae</taxon>
        <taxon>Streptophyta</taxon>
        <taxon>Embryophyta</taxon>
        <taxon>Tracheophyta</taxon>
        <taxon>Spermatophyta</taxon>
        <taxon>Magnoliopsida</taxon>
        <taxon>Liliopsida</taxon>
        <taxon>Zingiberales</taxon>
        <taxon>Musaceae</taxon>
        <taxon>Ensete</taxon>
    </lineage>
</organism>
<dbReference type="GO" id="GO:0008270">
    <property type="term" value="F:zinc ion binding"/>
    <property type="evidence" value="ECO:0007669"/>
    <property type="project" value="InterPro"/>
</dbReference>
<dbReference type="AlphaFoldDB" id="A0A444FTA9"/>
<evidence type="ECO:0000313" key="1">
    <source>
        <dbReference type="EMBL" id="RZR71807.1"/>
    </source>
</evidence>
<dbReference type="InterPro" id="IPR036875">
    <property type="entry name" value="Znf_CCHC_sf"/>
</dbReference>
<sequence>MRPGESCFICKATDHIAKSCPEKAMWEKKKVLLCFLIILPPFCVFRYFHRGDFWTAFFS</sequence>
<accession>A0A444FTA9</accession>
<dbReference type="SMART" id="SM00343">
    <property type="entry name" value="ZnF_C2HC"/>
    <property type="match status" value="1"/>
</dbReference>
<dbReference type="SUPFAM" id="SSF57756">
    <property type="entry name" value="Retrovirus zinc finger-like domains"/>
    <property type="match status" value="1"/>
</dbReference>
<dbReference type="GO" id="GO:0003676">
    <property type="term" value="F:nucleic acid binding"/>
    <property type="evidence" value="ECO:0007669"/>
    <property type="project" value="InterPro"/>
</dbReference>
<reference evidence="1" key="1">
    <citation type="journal article" date="2018" name="Data Brief">
        <title>Genome sequence data from 17 accessions of Ensete ventricosum, a staple food crop for millions in Ethiopia.</title>
        <authorList>
            <person name="Yemataw Z."/>
            <person name="Muzemil S."/>
            <person name="Ambachew D."/>
            <person name="Tripathi L."/>
            <person name="Tesfaye K."/>
            <person name="Chala A."/>
            <person name="Farbos A."/>
            <person name="O'Neill P."/>
            <person name="Moore K."/>
            <person name="Grant M."/>
            <person name="Studholme D.J."/>
        </authorList>
    </citation>
    <scope>NUCLEOTIDE SEQUENCE [LARGE SCALE GENOMIC DNA]</scope>
    <source>
        <tissue evidence="1">Leaf</tissue>
    </source>
</reference>
<name>A0A444FTA9_ENSVE</name>